<dbReference type="GO" id="GO:0003677">
    <property type="term" value="F:DNA binding"/>
    <property type="evidence" value="ECO:0007669"/>
    <property type="project" value="InterPro"/>
</dbReference>
<name>A0AAE0K4K7_9PEZI</name>
<feature type="region of interest" description="Disordered" evidence="4">
    <location>
        <begin position="1"/>
        <end position="22"/>
    </location>
</feature>
<dbReference type="SMART" id="SM00066">
    <property type="entry name" value="GAL4"/>
    <property type="match status" value="1"/>
</dbReference>
<proteinExistence type="predicted"/>
<dbReference type="EMBL" id="JAULSW010000009">
    <property type="protein sequence ID" value="KAK3369968.1"/>
    <property type="molecule type" value="Genomic_DNA"/>
</dbReference>
<dbReference type="Pfam" id="PF04082">
    <property type="entry name" value="Fungal_trans"/>
    <property type="match status" value="1"/>
</dbReference>
<keyword evidence="3" id="KW-0539">Nucleus</keyword>
<dbReference type="PROSITE" id="PS00463">
    <property type="entry name" value="ZN2_CY6_FUNGAL_1"/>
    <property type="match status" value="1"/>
</dbReference>
<evidence type="ECO:0000256" key="1">
    <source>
        <dbReference type="ARBA" id="ARBA00004123"/>
    </source>
</evidence>
<dbReference type="AlphaFoldDB" id="A0AAE0K4K7"/>
<dbReference type="PROSITE" id="PS50048">
    <property type="entry name" value="ZN2_CY6_FUNGAL_2"/>
    <property type="match status" value="1"/>
</dbReference>
<dbReference type="InterPro" id="IPR007219">
    <property type="entry name" value="XnlR_reg_dom"/>
</dbReference>
<feature type="region of interest" description="Disordered" evidence="4">
    <location>
        <begin position="771"/>
        <end position="792"/>
    </location>
</feature>
<dbReference type="InterPro" id="IPR036864">
    <property type="entry name" value="Zn2-C6_fun-type_DNA-bd_sf"/>
</dbReference>
<dbReference type="Pfam" id="PF00172">
    <property type="entry name" value="Zn_clus"/>
    <property type="match status" value="1"/>
</dbReference>
<dbReference type="SUPFAM" id="SSF57701">
    <property type="entry name" value="Zn2/Cys6 DNA-binding domain"/>
    <property type="match status" value="1"/>
</dbReference>
<accession>A0AAE0K4K7</accession>
<keyword evidence="2" id="KW-0479">Metal-binding</keyword>
<feature type="compositionally biased region" description="Low complexity" evidence="4">
    <location>
        <begin position="80"/>
        <end position="101"/>
    </location>
</feature>
<keyword evidence="7" id="KW-1185">Reference proteome</keyword>
<feature type="region of interest" description="Disordered" evidence="4">
    <location>
        <begin position="46"/>
        <end position="134"/>
    </location>
</feature>
<dbReference type="CDD" id="cd12148">
    <property type="entry name" value="fungal_TF_MHR"/>
    <property type="match status" value="1"/>
</dbReference>
<reference evidence="6" key="2">
    <citation type="submission" date="2023-06" db="EMBL/GenBank/DDBJ databases">
        <authorList>
            <consortium name="Lawrence Berkeley National Laboratory"/>
            <person name="Haridas S."/>
            <person name="Hensen N."/>
            <person name="Bonometti L."/>
            <person name="Westerberg I."/>
            <person name="Brannstrom I.O."/>
            <person name="Guillou S."/>
            <person name="Cros-Aarteil S."/>
            <person name="Calhoun S."/>
            <person name="Kuo A."/>
            <person name="Mondo S."/>
            <person name="Pangilinan J."/>
            <person name="Riley R."/>
            <person name="LaButti K."/>
            <person name="Andreopoulos B."/>
            <person name="Lipzen A."/>
            <person name="Chen C."/>
            <person name="Yanf M."/>
            <person name="Daum C."/>
            <person name="Ng V."/>
            <person name="Clum A."/>
            <person name="Steindorff A."/>
            <person name="Ohm R."/>
            <person name="Martin F."/>
            <person name="Silar P."/>
            <person name="Natvig D."/>
            <person name="Lalanne C."/>
            <person name="Gautier V."/>
            <person name="Ament-velasquez S.L."/>
            <person name="Kruys A."/>
            <person name="Hutchinson M.I."/>
            <person name="Powell A.J."/>
            <person name="Barry K."/>
            <person name="Miller A.N."/>
            <person name="Grigoriev I.V."/>
            <person name="Debuchy R."/>
            <person name="Gladieux P."/>
            <person name="Thoren M.H."/>
            <person name="Johannesson H."/>
        </authorList>
    </citation>
    <scope>NUCLEOTIDE SEQUENCE</scope>
    <source>
        <strain evidence="6">CBS 232.78</strain>
    </source>
</reference>
<dbReference type="GO" id="GO:0008270">
    <property type="term" value="F:zinc ion binding"/>
    <property type="evidence" value="ECO:0007669"/>
    <property type="project" value="InterPro"/>
</dbReference>
<evidence type="ECO:0000313" key="7">
    <source>
        <dbReference type="Proteomes" id="UP001285441"/>
    </source>
</evidence>
<feature type="compositionally biased region" description="Polar residues" evidence="4">
    <location>
        <begin position="102"/>
        <end position="133"/>
    </location>
</feature>
<dbReference type="CDD" id="cd00067">
    <property type="entry name" value="GAL4"/>
    <property type="match status" value="1"/>
</dbReference>
<feature type="domain" description="Zn(2)-C6 fungal-type" evidence="5">
    <location>
        <begin position="30"/>
        <end position="61"/>
    </location>
</feature>
<evidence type="ECO:0000256" key="4">
    <source>
        <dbReference type="SAM" id="MobiDB-lite"/>
    </source>
</evidence>
<comment type="subcellular location">
    <subcellularLocation>
        <location evidence="1">Nucleus</location>
    </subcellularLocation>
</comment>
<dbReference type="InterPro" id="IPR001138">
    <property type="entry name" value="Zn2Cys6_DnaBD"/>
</dbReference>
<dbReference type="Proteomes" id="UP001285441">
    <property type="component" value="Unassembled WGS sequence"/>
</dbReference>
<dbReference type="Gene3D" id="4.10.240.10">
    <property type="entry name" value="Zn(2)-C6 fungal-type DNA-binding domain"/>
    <property type="match status" value="1"/>
</dbReference>
<dbReference type="PANTHER" id="PTHR31001:SF58">
    <property type="entry name" value="ZN(II)2CYS6 TRANSCRIPTION FACTOR (EUROFUNG)"/>
    <property type="match status" value="1"/>
</dbReference>
<organism evidence="6 7">
    <name type="scientific">Podospora didyma</name>
    <dbReference type="NCBI Taxonomy" id="330526"/>
    <lineage>
        <taxon>Eukaryota</taxon>
        <taxon>Fungi</taxon>
        <taxon>Dikarya</taxon>
        <taxon>Ascomycota</taxon>
        <taxon>Pezizomycotina</taxon>
        <taxon>Sordariomycetes</taxon>
        <taxon>Sordariomycetidae</taxon>
        <taxon>Sordariales</taxon>
        <taxon>Podosporaceae</taxon>
        <taxon>Podospora</taxon>
    </lineage>
</organism>
<reference evidence="6" key="1">
    <citation type="journal article" date="2023" name="Mol. Phylogenet. Evol.">
        <title>Genome-scale phylogeny and comparative genomics of the fungal order Sordariales.</title>
        <authorList>
            <person name="Hensen N."/>
            <person name="Bonometti L."/>
            <person name="Westerberg I."/>
            <person name="Brannstrom I.O."/>
            <person name="Guillou S."/>
            <person name="Cros-Aarteil S."/>
            <person name="Calhoun S."/>
            <person name="Haridas S."/>
            <person name="Kuo A."/>
            <person name="Mondo S."/>
            <person name="Pangilinan J."/>
            <person name="Riley R."/>
            <person name="LaButti K."/>
            <person name="Andreopoulos B."/>
            <person name="Lipzen A."/>
            <person name="Chen C."/>
            <person name="Yan M."/>
            <person name="Daum C."/>
            <person name="Ng V."/>
            <person name="Clum A."/>
            <person name="Steindorff A."/>
            <person name="Ohm R.A."/>
            <person name="Martin F."/>
            <person name="Silar P."/>
            <person name="Natvig D.O."/>
            <person name="Lalanne C."/>
            <person name="Gautier V."/>
            <person name="Ament-Velasquez S.L."/>
            <person name="Kruys A."/>
            <person name="Hutchinson M.I."/>
            <person name="Powell A.J."/>
            <person name="Barry K."/>
            <person name="Miller A.N."/>
            <person name="Grigoriev I.V."/>
            <person name="Debuchy R."/>
            <person name="Gladieux P."/>
            <person name="Hiltunen Thoren M."/>
            <person name="Johannesson H."/>
        </authorList>
    </citation>
    <scope>NUCLEOTIDE SEQUENCE</scope>
    <source>
        <strain evidence="6">CBS 232.78</strain>
    </source>
</reference>
<comment type="caution">
    <text evidence="6">The sequence shown here is derived from an EMBL/GenBank/DDBJ whole genome shotgun (WGS) entry which is preliminary data.</text>
</comment>
<gene>
    <name evidence="6" type="ORF">B0H63DRAFT_304866</name>
</gene>
<evidence type="ECO:0000259" key="5">
    <source>
        <dbReference type="PROSITE" id="PS50048"/>
    </source>
</evidence>
<evidence type="ECO:0000313" key="6">
    <source>
        <dbReference type="EMBL" id="KAK3369968.1"/>
    </source>
</evidence>
<dbReference type="PANTHER" id="PTHR31001">
    <property type="entry name" value="UNCHARACTERIZED TRANSCRIPTIONAL REGULATORY PROTEIN"/>
    <property type="match status" value="1"/>
</dbReference>
<sequence>MLTFSHLSADSFESHLKAGRKRPRVREAVSCWQCRTRKIRCDREAPCKQCQDRGVPNDCHYTNSRDRLSAQPRSPRPSKKASPAPSRTPSRTPSRSPAPTSGPVQTPVQQIHTPPDSSSSSRGETPEPSSDIQVPQEPLHALRGNAFQGSACKTRIIGLSHWMAPCNDMTVVKAMLDRSTEFYASRKAFSELKAVIRARNVIHTIPTPAASVGASSLRALLPHGDECESWMAQYFRTYGRIYSVVEADVLTRELERIRAGTLDNPVHISKILMVAAIAMQQDETQRLRGRQLARAVEDAVHAYSRFQKPCIGVVQVLLLLIILKTIAASDTDKMYELLALQGLVTQIVSSMGLHRDPALFSEVTPYYAEVRKRLWASFLRLNLDYCLRSGTQFSLRLDESDCSLPTPTVLRRLDPEMVNSPYEMESDKQYEADMAFNIAAVKLVKIIAPAYQALYSAHPPDSYQLQKNIRASFSALLSDLPLHLRGSTTFDPVQELQQSLLSIPMHSFLSILAVGSTMGTRTDDSQRSQLMGIWDDASAVLHQFQRLTKHTQETNAMACHFLWSDAGRAALTACLIVGKLRRLDHDRIIRHPQHTVCVFQQMLTNTLSNLSTFWHGKFHLGPVAAKLNLILAVILNVTMNLASGDYHPDTIQQILFDDGVATADRLIADMKAALQPQPRLQPPSISVELVTTPSSADPSPDSAVFTTWPADSMAFLTTGPPSNASSAASSPFLEFLAMDFSPALSFSSLQSNLNFSNGGYLEDPTLSPLTPLTPLTPMTSFNDHPSMDSIWE</sequence>
<dbReference type="GO" id="GO:0005634">
    <property type="term" value="C:nucleus"/>
    <property type="evidence" value="ECO:0007669"/>
    <property type="project" value="UniProtKB-SubCell"/>
</dbReference>
<dbReference type="GO" id="GO:0000981">
    <property type="term" value="F:DNA-binding transcription factor activity, RNA polymerase II-specific"/>
    <property type="evidence" value="ECO:0007669"/>
    <property type="project" value="InterPro"/>
</dbReference>
<dbReference type="InterPro" id="IPR050613">
    <property type="entry name" value="Sec_Metabolite_Reg"/>
</dbReference>
<evidence type="ECO:0000256" key="2">
    <source>
        <dbReference type="ARBA" id="ARBA00022723"/>
    </source>
</evidence>
<dbReference type="GO" id="GO:0006351">
    <property type="term" value="P:DNA-templated transcription"/>
    <property type="evidence" value="ECO:0007669"/>
    <property type="project" value="InterPro"/>
</dbReference>
<evidence type="ECO:0000256" key="3">
    <source>
        <dbReference type="ARBA" id="ARBA00023242"/>
    </source>
</evidence>
<protein>
    <recommendedName>
        <fullName evidence="5">Zn(2)-C6 fungal-type domain-containing protein</fullName>
    </recommendedName>
</protein>